<evidence type="ECO:0000313" key="1">
    <source>
        <dbReference type="EMBL" id="QJA63650.1"/>
    </source>
</evidence>
<accession>A0A6M3J1P0</accession>
<name>A0A6M3J1P0_9ZZZZ</name>
<proteinExistence type="predicted"/>
<sequence length="205" mass="21175">MNDMSNVDNRFGLKPVRHLNGSPWNGQAVRCYLPSTDAVAMFIGDPVDLAGSADAAGVCPTVVKATAGDGNQIYGVITAFDPNPDDLSLVYRAASTARYCDVCIDPDVIFEIQACSGAILANTTVGLNAVLIYTHSGSTVTGMSGAEMDSGASAAPAADASNQLLIMGLVDRADNDISAVNAKWEVIINLHRLRATGDGDGALGV</sequence>
<protein>
    <submittedName>
        <fullName evidence="1">Putative structural protein</fullName>
    </submittedName>
</protein>
<organism evidence="1">
    <name type="scientific">viral metagenome</name>
    <dbReference type="NCBI Taxonomy" id="1070528"/>
    <lineage>
        <taxon>unclassified sequences</taxon>
        <taxon>metagenomes</taxon>
        <taxon>organismal metagenomes</taxon>
    </lineage>
</organism>
<dbReference type="AlphaFoldDB" id="A0A6M3J1P0"/>
<dbReference type="EMBL" id="MT141502">
    <property type="protein sequence ID" value="QJA63650.1"/>
    <property type="molecule type" value="Genomic_DNA"/>
</dbReference>
<reference evidence="1" key="1">
    <citation type="submission" date="2020-03" db="EMBL/GenBank/DDBJ databases">
        <title>The deep terrestrial virosphere.</title>
        <authorList>
            <person name="Holmfeldt K."/>
            <person name="Nilsson E."/>
            <person name="Simone D."/>
            <person name="Lopez-Fernandez M."/>
            <person name="Wu X."/>
            <person name="de Brujin I."/>
            <person name="Lundin D."/>
            <person name="Andersson A."/>
            <person name="Bertilsson S."/>
            <person name="Dopson M."/>
        </authorList>
    </citation>
    <scope>NUCLEOTIDE SEQUENCE</scope>
    <source>
        <strain evidence="1">MM415B00601</strain>
    </source>
</reference>
<gene>
    <name evidence="1" type="ORF">MM415B00601_0010</name>
</gene>